<dbReference type="SUPFAM" id="SSF55729">
    <property type="entry name" value="Acyl-CoA N-acyltransferases (Nat)"/>
    <property type="match status" value="1"/>
</dbReference>
<feature type="domain" description="N-acetyltransferase" evidence="1">
    <location>
        <begin position="1"/>
        <end position="159"/>
    </location>
</feature>
<dbReference type="GO" id="GO:0016747">
    <property type="term" value="F:acyltransferase activity, transferring groups other than amino-acyl groups"/>
    <property type="evidence" value="ECO:0007669"/>
    <property type="project" value="InterPro"/>
</dbReference>
<protein>
    <recommendedName>
        <fullName evidence="1">N-acetyltransferase domain-containing protein</fullName>
    </recommendedName>
</protein>
<evidence type="ECO:0000259" key="1">
    <source>
        <dbReference type="PROSITE" id="PS51186"/>
    </source>
</evidence>
<dbReference type="EMBL" id="NGFP01000349">
    <property type="protein sequence ID" value="OUC83328.1"/>
    <property type="molecule type" value="Genomic_DNA"/>
</dbReference>
<comment type="caution">
    <text evidence="2">The sequence shown here is derived from an EMBL/GenBank/DDBJ whole genome shotgun (WGS) entry which is preliminary data.</text>
</comment>
<reference evidence="2 3" key="1">
    <citation type="submission" date="2017-05" db="EMBL/GenBank/DDBJ databases">
        <title>Biotechnological potential of actinobacteria isolated from South African environments.</title>
        <authorList>
            <person name="Le Roes-Hill M."/>
            <person name="Prins A."/>
            <person name="Durrell K.A."/>
        </authorList>
    </citation>
    <scope>NUCLEOTIDE SEQUENCE [LARGE SCALE GENOMIC DNA]</scope>
    <source>
        <strain evidence="2">M26</strain>
    </source>
</reference>
<dbReference type="InterPro" id="IPR000182">
    <property type="entry name" value="GNAT_dom"/>
</dbReference>
<accession>A0A243QMK4</accession>
<sequence length="179" mass="20259">MRPTTSTDQDAVAAMILARCEWMERNGLPSWRPSVDDLAGQCGNPFGDVWVMEMNGSRIVGRTTIQQEGPPWGWTDTERAEPALYLNTTVTDPAYRHMRLGTLIAWWAVDQAAGQGVQWVRRDCLWPQLATYYASQGFSLVRTAENGKYTHHMLARRAEPMDLAEQFRTGMLEPLDVGR</sequence>
<dbReference type="AlphaFoldDB" id="A0A243QMK4"/>
<gene>
    <name evidence="2" type="ORF">CA984_40895</name>
</gene>
<dbReference type="Gene3D" id="3.40.630.30">
    <property type="match status" value="1"/>
</dbReference>
<dbReference type="Proteomes" id="UP000194761">
    <property type="component" value="Unassembled WGS sequence"/>
</dbReference>
<dbReference type="Pfam" id="PF00583">
    <property type="entry name" value="Acetyltransf_1"/>
    <property type="match status" value="1"/>
</dbReference>
<dbReference type="CDD" id="cd04301">
    <property type="entry name" value="NAT_SF"/>
    <property type="match status" value="1"/>
</dbReference>
<dbReference type="PROSITE" id="PS51186">
    <property type="entry name" value="GNAT"/>
    <property type="match status" value="1"/>
</dbReference>
<evidence type="ECO:0000313" key="2">
    <source>
        <dbReference type="EMBL" id="OUC83328.1"/>
    </source>
</evidence>
<dbReference type="InterPro" id="IPR016181">
    <property type="entry name" value="Acyl_CoA_acyltransferase"/>
</dbReference>
<proteinExistence type="predicted"/>
<name>A0A243QMK4_9ACTN</name>
<evidence type="ECO:0000313" key="3">
    <source>
        <dbReference type="Proteomes" id="UP000194761"/>
    </source>
</evidence>
<keyword evidence="3" id="KW-1185">Reference proteome</keyword>
<organism evidence="2 3">
    <name type="scientific">Streptosporangium minutum</name>
    <dbReference type="NCBI Taxonomy" id="569862"/>
    <lineage>
        <taxon>Bacteria</taxon>
        <taxon>Bacillati</taxon>
        <taxon>Actinomycetota</taxon>
        <taxon>Actinomycetes</taxon>
        <taxon>Streptosporangiales</taxon>
        <taxon>Streptosporangiaceae</taxon>
        <taxon>Streptosporangium</taxon>
    </lineage>
</organism>